<dbReference type="PROSITE" id="PS51257">
    <property type="entry name" value="PROKAR_LIPOPROTEIN"/>
    <property type="match status" value="1"/>
</dbReference>
<protein>
    <recommendedName>
        <fullName evidence="5">Lipoprotein</fullName>
    </recommendedName>
</protein>
<accession>A0A330L8F6</accession>
<organism evidence="3 4">
    <name type="scientific">Nitrospira lenta</name>
    <dbReference type="NCBI Taxonomy" id="1436998"/>
    <lineage>
        <taxon>Bacteria</taxon>
        <taxon>Pseudomonadati</taxon>
        <taxon>Nitrospirota</taxon>
        <taxon>Nitrospiria</taxon>
        <taxon>Nitrospirales</taxon>
        <taxon>Nitrospiraceae</taxon>
        <taxon>Nitrospira</taxon>
    </lineage>
</organism>
<evidence type="ECO:0000256" key="1">
    <source>
        <dbReference type="SAM" id="Coils"/>
    </source>
</evidence>
<feature type="coiled-coil region" evidence="1">
    <location>
        <begin position="152"/>
        <end position="186"/>
    </location>
</feature>
<sequence>MKSAVLWIIPIVVSGCASWTSPLPLNQPFFHVDSAESKLYQTLAKKQDAIVQKCNETTSCDHAYFTRGLLGLYESREVAEKYFGKVLAVAPKSQLAASSKAWLKLLQDSNGSKDPSWVQAVLTAPAVADANSSLNHATDRLVRDLLDREVIMQQLRGMKEADAQAIEALQRQIADQERKIEILTSKKDKDGLKTASEQGSVQTFQKQVIERDKKIEELSSQLEALKRIDQEMREKVRPIRPPSANAPVPATEPAPAQ</sequence>
<evidence type="ECO:0000313" key="4">
    <source>
        <dbReference type="Proteomes" id="UP000248168"/>
    </source>
</evidence>
<dbReference type="EMBL" id="OUNR01000016">
    <property type="protein sequence ID" value="SPP65266.1"/>
    <property type="molecule type" value="Genomic_DNA"/>
</dbReference>
<evidence type="ECO:0008006" key="5">
    <source>
        <dbReference type="Google" id="ProtNLM"/>
    </source>
</evidence>
<keyword evidence="1" id="KW-0175">Coiled coil</keyword>
<feature type="region of interest" description="Disordered" evidence="2">
    <location>
        <begin position="232"/>
        <end position="257"/>
    </location>
</feature>
<dbReference type="OrthoDB" id="9775100at2"/>
<dbReference type="AlphaFoldDB" id="A0A330L8F6"/>
<keyword evidence="4" id="KW-1185">Reference proteome</keyword>
<name>A0A330L8F6_9BACT</name>
<gene>
    <name evidence="3" type="ORF">NITLEN_30180</name>
</gene>
<evidence type="ECO:0000313" key="3">
    <source>
        <dbReference type="EMBL" id="SPP65266.1"/>
    </source>
</evidence>
<dbReference type="RefSeq" id="WP_121989575.1">
    <property type="nucleotide sequence ID" value="NZ_OUNR01000016.1"/>
</dbReference>
<proteinExistence type="predicted"/>
<dbReference type="InParanoid" id="A0A330L8F6"/>
<dbReference type="Proteomes" id="UP000248168">
    <property type="component" value="Unassembled WGS sequence"/>
</dbReference>
<reference evidence="4" key="1">
    <citation type="submission" date="2018-04" db="EMBL/GenBank/DDBJ databases">
        <authorList>
            <person name="Lucker S."/>
            <person name="Sakoula D."/>
        </authorList>
    </citation>
    <scope>NUCLEOTIDE SEQUENCE [LARGE SCALE GENOMIC DNA]</scope>
</reference>
<evidence type="ECO:0000256" key="2">
    <source>
        <dbReference type="SAM" id="MobiDB-lite"/>
    </source>
</evidence>